<protein>
    <recommendedName>
        <fullName evidence="2">UPF0178 protein A6M21_14350</fullName>
    </recommendedName>
</protein>
<name>A0A1B7LBX5_9FIRM</name>
<reference evidence="4 5" key="1">
    <citation type="submission" date="2016-04" db="EMBL/GenBank/DDBJ databases">
        <authorList>
            <person name="Evans L.H."/>
            <person name="Alamgir A."/>
            <person name="Owens N."/>
            <person name="Weber N.D."/>
            <person name="Virtaneva K."/>
            <person name="Barbian K."/>
            <person name="Babar A."/>
            <person name="Rosenke K."/>
        </authorList>
    </citation>
    <scope>NUCLEOTIDE SEQUENCE [LARGE SCALE GENOMIC DNA]</scope>
    <source>
        <strain evidence="4 5">LMa1</strain>
    </source>
</reference>
<dbReference type="EMBL" id="LYVF01000185">
    <property type="protein sequence ID" value="OAT79978.1"/>
    <property type="molecule type" value="Genomic_DNA"/>
</dbReference>
<evidence type="ECO:0000313" key="4">
    <source>
        <dbReference type="EMBL" id="OAT79978.1"/>
    </source>
</evidence>
<gene>
    <name evidence="4" type="ORF">A6M21_14350</name>
</gene>
<dbReference type="Proteomes" id="UP000078532">
    <property type="component" value="Unassembled WGS sequence"/>
</dbReference>
<comment type="caution">
    <text evidence="4">The sequence shown here is derived from an EMBL/GenBank/DDBJ whole genome shotgun (WGS) entry which is preliminary data.</text>
</comment>
<proteinExistence type="inferred from homology"/>
<sequence length="149" mass="16290">MKIIVDADATPKKVLETCRQLAKPPVTLITVASFNHRIESEQHVVVGDAPQETDLQIVNLAARGDIVVTQDWGLAAMVLGRGAAAISPSGHIFREETIDFLLEERELKAKFRRSGGKTKGPAKRTAKDDRKFRKSLSLLLCQETGNGGQ</sequence>
<evidence type="ECO:0000256" key="3">
    <source>
        <dbReference type="SAM" id="MobiDB-lite"/>
    </source>
</evidence>
<dbReference type="InterPro" id="IPR003791">
    <property type="entry name" value="UPF0178"/>
</dbReference>
<organism evidence="4 5">
    <name type="scientific">Desulfotomaculum copahuensis</name>
    <dbReference type="NCBI Taxonomy" id="1838280"/>
    <lineage>
        <taxon>Bacteria</taxon>
        <taxon>Bacillati</taxon>
        <taxon>Bacillota</taxon>
        <taxon>Clostridia</taxon>
        <taxon>Eubacteriales</taxon>
        <taxon>Desulfotomaculaceae</taxon>
        <taxon>Desulfotomaculum</taxon>
    </lineage>
</organism>
<feature type="region of interest" description="Disordered" evidence="3">
    <location>
        <begin position="112"/>
        <end position="131"/>
    </location>
</feature>
<dbReference type="RefSeq" id="WP_066670481.1">
    <property type="nucleotide sequence ID" value="NZ_LYVF01000185.1"/>
</dbReference>
<evidence type="ECO:0000313" key="5">
    <source>
        <dbReference type="Proteomes" id="UP000078532"/>
    </source>
</evidence>
<dbReference type="AlphaFoldDB" id="A0A1B7LBX5"/>
<dbReference type="PANTHER" id="PTHR35146">
    <property type="entry name" value="UPF0178 PROTEIN YAII"/>
    <property type="match status" value="1"/>
</dbReference>
<evidence type="ECO:0000256" key="2">
    <source>
        <dbReference type="HAMAP-Rule" id="MF_00489"/>
    </source>
</evidence>
<dbReference type="PANTHER" id="PTHR35146:SF1">
    <property type="entry name" value="UPF0178 PROTEIN YAII"/>
    <property type="match status" value="1"/>
</dbReference>
<dbReference type="HAMAP" id="MF_00489">
    <property type="entry name" value="UPF0178"/>
    <property type="match status" value="1"/>
</dbReference>
<evidence type="ECO:0000256" key="1">
    <source>
        <dbReference type="ARBA" id="ARBA00008522"/>
    </source>
</evidence>
<accession>A0A1B7LBX5</accession>
<dbReference type="Pfam" id="PF02639">
    <property type="entry name" value="DUF188"/>
    <property type="match status" value="1"/>
</dbReference>
<dbReference type="STRING" id="1838280.A6M21_14350"/>
<keyword evidence="5" id="KW-1185">Reference proteome</keyword>
<feature type="compositionally biased region" description="Basic residues" evidence="3">
    <location>
        <begin position="112"/>
        <end position="124"/>
    </location>
</feature>
<dbReference type="OrthoDB" id="9798918at2"/>
<comment type="similarity">
    <text evidence="1 2">Belongs to the UPF0178 family.</text>
</comment>